<dbReference type="PANTHER" id="PTHR43834">
    <property type="entry name" value="GTPASE DER"/>
    <property type="match status" value="1"/>
</dbReference>
<accession>A0ABR1Z8U5</accession>
<dbReference type="Gene3D" id="3.30.300.20">
    <property type="match status" value="1"/>
</dbReference>
<feature type="region of interest" description="Disordered" evidence="1">
    <location>
        <begin position="220"/>
        <end position="241"/>
    </location>
</feature>
<dbReference type="Proteomes" id="UP001396334">
    <property type="component" value="Unassembled WGS sequence"/>
</dbReference>
<proteinExistence type="predicted"/>
<evidence type="ECO:0000259" key="2">
    <source>
        <dbReference type="Pfam" id="PF14714"/>
    </source>
</evidence>
<dbReference type="PANTHER" id="PTHR43834:SF6">
    <property type="entry name" value="GTPASE DER"/>
    <property type="match status" value="1"/>
</dbReference>
<dbReference type="InterPro" id="IPR032859">
    <property type="entry name" value="KH_dom-like"/>
</dbReference>
<sequence length="257" mass="28565">MNRNRNRLGSMAKAAAKEYIRRYHRHGTGENRCSSALVNHFEAPFSLNTPDDHATRDIREGLAKLGDLRFKVLDSAGLETEASSESILNRTAAMTANVLARTQFAIFLIDVRPVFITDPLVHVFGEPTAISAETGLGMTPLYESLRPMFESYMNKGLDAYEPAFLERPRCSNQNQVFFVAFVSGNTKLSDTYIRFLTKSFKEDFDTGGIPIRIVQRSVPRMAGGNSSKTSQSSGKTAEHTPSDKRSVLVYALSLIEM</sequence>
<feature type="compositionally biased region" description="Polar residues" evidence="1">
    <location>
        <begin position="224"/>
        <end position="235"/>
    </location>
</feature>
<comment type="caution">
    <text evidence="3">The sequence shown here is derived from an EMBL/GenBank/DDBJ whole genome shotgun (WGS) entry which is preliminary data.</text>
</comment>
<evidence type="ECO:0000313" key="3">
    <source>
        <dbReference type="EMBL" id="KAK8476386.1"/>
    </source>
</evidence>
<dbReference type="EMBL" id="JBBPBN010002289">
    <property type="protein sequence ID" value="KAK8476386.1"/>
    <property type="molecule type" value="Genomic_DNA"/>
</dbReference>
<keyword evidence="4" id="KW-1185">Reference proteome</keyword>
<dbReference type="Gene3D" id="3.30.530.20">
    <property type="match status" value="1"/>
</dbReference>
<name>A0ABR1Z8U5_9ROSI</name>
<organism evidence="3 4">
    <name type="scientific">Hibiscus sabdariffa</name>
    <name type="common">roselle</name>
    <dbReference type="NCBI Taxonomy" id="183260"/>
    <lineage>
        <taxon>Eukaryota</taxon>
        <taxon>Viridiplantae</taxon>
        <taxon>Streptophyta</taxon>
        <taxon>Embryophyta</taxon>
        <taxon>Tracheophyta</taxon>
        <taxon>Spermatophyta</taxon>
        <taxon>Magnoliopsida</taxon>
        <taxon>eudicotyledons</taxon>
        <taxon>Gunneridae</taxon>
        <taxon>Pentapetalae</taxon>
        <taxon>rosids</taxon>
        <taxon>malvids</taxon>
        <taxon>Malvales</taxon>
        <taxon>Malvaceae</taxon>
        <taxon>Malvoideae</taxon>
        <taxon>Hibiscus</taxon>
    </lineage>
</organism>
<protein>
    <recommendedName>
        <fullName evidence="2">GTPase Der C-terminal KH-domain-like domain-containing protein</fullName>
    </recommendedName>
</protein>
<gene>
    <name evidence="3" type="ORF">V6N11_012714</name>
</gene>
<evidence type="ECO:0000313" key="4">
    <source>
        <dbReference type="Proteomes" id="UP001396334"/>
    </source>
</evidence>
<dbReference type="InterPro" id="IPR023393">
    <property type="entry name" value="START-like_dom_sf"/>
</dbReference>
<feature type="domain" description="GTPase Der C-terminal KH-domain-like" evidence="2">
    <location>
        <begin position="173"/>
        <end position="216"/>
    </location>
</feature>
<dbReference type="InterPro" id="IPR027417">
    <property type="entry name" value="P-loop_NTPase"/>
</dbReference>
<dbReference type="InterPro" id="IPR015946">
    <property type="entry name" value="KH_dom-like_a/b"/>
</dbReference>
<dbReference type="SUPFAM" id="SSF52540">
    <property type="entry name" value="P-loop containing nucleoside triphosphate hydrolases"/>
    <property type="match status" value="1"/>
</dbReference>
<evidence type="ECO:0000256" key="1">
    <source>
        <dbReference type="SAM" id="MobiDB-lite"/>
    </source>
</evidence>
<dbReference type="Pfam" id="PF14714">
    <property type="entry name" value="KH_dom-like"/>
    <property type="match status" value="1"/>
</dbReference>
<reference evidence="3 4" key="1">
    <citation type="journal article" date="2024" name="G3 (Bethesda)">
        <title>Genome assembly of Hibiscus sabdariffa L. provides insights into metabolisms of medicinal natural products.</title>
        <authorList>
            <person name="Kim T."/>
        </authorList>
    </citation>
    <scope>NUCLEOTIDE SEQUENCE [LARGE SCALE GENOMIC DNA]</scope>
    <source>
        <strain evidence="3">TK-2024</strain>
        <tissue evidence="3">Old leaves</tissue>
    </source>
</reference>